<accession>A0A3R7M461</accession>
<evidence type="ECO:0000256" key="1">
    <source>
        <dbReference type="SAM" id="MobiDB-lite"/>
    </source>
</evidence>
<dbReference type="GeneID" id="40315277"/>
<organism evidence="2 3">
    <name type="scientific">Trypanosoma conorhini</name>
    <dbReference type="NCBI Taxonomy" id="83891"/>
    <lineage>
        <taxon>Eukaryota</taxon>
        <taxon>Discoba</taxon>
        <taxon>Euglenozoa</taxon>
        <taxon>Kinetoplastea</taxon>
        <taxon>Metakinetoplastina</taxon>
        <taxon>Trypanosomatida</taxon>
        <taxon>Trypanosomatidae</taxon>
        <taxon>Trypanosoma</taxon>
    </lineage>
</organism>
<dbReference type="RefSeq" id="XP_029231408.1">
    <property type="nucleotide sequence ID" value="XM_029368603.1"/>
</dbReference>
<reference evidence="2 3" key="1">
    <citation type="journal article" date="2018" name="BMC Genomics">
        <title>Genomic comparison of Trypanosoma conorhini and Trypanosoma rangeli to Trypanosoma cruzi strains of high and low virulence.</title>
        <authorList>
            <person name="Bradwell K.R."/>
            <person name="Koparde V.N."/>
            <person name="Matveyev A.V."/>
            <person name="Serrano M.G."/>
            <person name="Alves J.M."/>
            <person name="Parikh H."/>
            <person name="Huang B."/>
            <person name="Lee V."/>
            <person name="Espinosa-Alvarez O."/>
            <person name="Ortiz P.A."/>
            <person name="Costa-Martins A.G."/>
            <person name="Teixeira M.M."/>
            <person name="Buck G.A."/>
        </authorList>
    </citation>
    <scope>NUCLEOTIDE SEQUENCE [LARGE SCALE GENOMIC DNA]</scope>
    <source>
        <strain evidence="2 3">025E</strain>
    </source>
</reference>
<comment type="caution">
    <text evidence="2">The sequence shown here is derived from an EMBL/GenBank/DDBJ whole genome shotgun (WGS) entry which is preliminary data.</text>
</comment>
<feature type="compositionally biased region" description="Low complexity" evidence="1">
    <location>
        <begin position="240"/>
        <end position="263"/>
    </location>
</feature>
<name>A0A3R7M461_9TRYP</name>
<keyword evidence="3" id="KW-1185">Reference proteome</keyword>
<feature type="region of interest" description="Disordered" evidence="1">
    <location>
        <begin position="235"/>
        <end position="314"/>
    </location>
</feature>
<dbReference type="AlphaFoldDB" id="A0A3R7M461"/>
<proteinExistence type="predicted"/>
<dbReference type="Proteomes" id="UP000284403">
    <property type="component" value="Unassembled WGS sequence"/>
</dbReference>
<evidence type="ECO:0000313" key="3">
    <source>
        <dbReference type="Proteomes" id="UP000284403"/>
    </source>
</evidence>
<sequence>MRSVYRDPVSQLAIVPLEAVGLEARDAFRALLPPPPYFAAAGGAIPVILYYAPVTRRTRLGRSLPCHLLLSRSHWYLCKPTGKVSRCCRVDRIAKVILCRDAYVVWKMLRGRDVVLRLGDADEVAFVTNLLRILRLSATGCALPVLEKHAEQYTSLAGVEKPQLERTGHEEGVWPLPLVSAAEAERQCSAENVLLLLPPPPLSRPQAHLELDAGPTRRNARVEAVLRYMDGHVASPRVPASPDAEPWEAAAAASAVPSQRAPSTAASTIRRILPVAESEPVETRPTSPSPHDSLVGPTHASAKCRPPPPPPLMPPHRLHLLGAAGGEPLGTLRKLREVEDRVTSLERENESLRRSWAHSPQPPLCENAGSFRTPSPLPGNPFPRLTPPLRLPSQKENGRAGAAEFERRIAAKPLAERLEIRRHEIDRNLQRVSSYIEAADAEHLTLVTCLQEDLLLLLQAQQAEEELGEAQRRAETHGMDIARPKDQSARRGMLDAEDEAEEEGDFGLDDYDVWAATDDGKEWYNDLFGEHLTACKVTMVRNAFTRLTTSM</sequence>
<protein>
    <submittedName>
        <fullName evidence="2">Uncharacterized protein</fullName>
    </submittedName>
</protein>
<evidence type="ECO:0000313" key="2">
    <source>
        <dbReference type="EMBL" id="RNF26202.1"/>
    </source>
</evidence>
<dbReference type="EMBL" id="MKKU01000053">
    <property type="protein sequence ID" value="RNF26202.1"/>
    <property type="molecule type" value="Genomic_DNA"/>
</dbReference>
<gene>
    <name evidence="2" type="ORF">Tco025E_01666</name>
</gene>
<feature type="compositionally biased region" description="Pro residues" evidence="1">
    <location>
        <begin position="305"/>
        <end position="314"/>
    </location>
</feature>
<dbReference type="OrthoDB" id="247350at2759"/>